<dbReference type="Proteomes" id="UP000219329">
    <property type="component" value="Unassembled WGS sequence"/>
</dbReference>
<dbReference type="AlphaFoldDB" id="A0A2A5W7B6"/>
<feature type="coiled-coil region" evidence="1">
    <location>
        <begin position="447"/>
        <end position="474"/>
    </location>
</feature>
<evidence type="ECO:0000259" key="3">
    <source>
        <dbReference type="Pfam" id="PF01425"/>
    </source>
</evidence>
<gene>
    <name evidence="4" type="ORF">CNF02_12835</name>
</gene>
<dbReference type="EMBL" id="NTJZ01000021">
    <property type="protein sequence ID" value="PDH32173.1"/>
    <property type="molecule type" value="Genomic_DNA"/>
</dbReference>
<dbReference type="Gene3D" id="3.90.1300.10">
    <property type="entry name" value="Amidase signature (AS) domain"/>
    <property type="match status" value="1"/>
</dbReference>
<sequence length="555" mass="60844">MKKYIFVLNYLLLVVLSFSSALTVAAEDHMRWVAYDETEDLAQLALHENNGMHFKLLNSKILDKNSLWSPFQDSLANFSERDYVALKPLILDRSISEIQNSVNAGDLSYEQLVTFYIFRIREIESDNQRSINSVIALNPDAINRARQLDEIHQASDGTPSDSIFGIPVLIKDNIGVEGMATTAGAVALQENYTDNAFIAERLLEKGAIIIGKANLSEWAYFFCNDCPSGYSAMGGQTLNPYGRFVFGTGGSSAGSGASTAANYATVAVGSETSGSILSPASANSLVGLKPTTGSLSRTGVVPISASLDTTGPMARSVADVVVLFNSMAGYDQDDLAMPLISDDLQLIYRETSLADKRLGIIDRYADNAFYNNALSVLSANNAELIDLSFNPSRQPQFTEFLGAEMVRDLALYLNKNAADQVEILSITELQAFNNVEFEVRAPYGQGLIDMMTELNYNEAELEELRAELQAWGREILDRTFIESNLHVLLGVNNHQAGIAALANYPALTIPMGYEKNGRPIGLTLIAPPFQEQLLIDIGVQFEKLTQARRMPSKYQ</sequence>
<feature type="domain" description="Amidase" evidence="3">
    <location>
        <begin position="124"/>
        <end position="440"/>
    </location>
</feature>
<evidence type="ECO:0000313" key="4">
    <source>
        <dbReference type="EMBL" id="PDH32173.1"/>
    </source>
</evidence>
<dbReference type="PANTHER" id="PTHR42678">
    <property type="entry name" value="AMIDASE"/>
    <property type="match status" value="1"/>
</dbReference>
<feature type="chain" id="PRO_5013015092" evidence="2">
    <location>
        <begin position="26"/>
        <end position="555"/>
    </location>
</feature>
<reference evidence="4 5" key="1">
    <citation type="submission" date="2017-08" db="EMBL/GenBank/DDBJ databases">
        <title>Fine stratification of microbial communities through a metagenomic profile of the photic zone.</title>
        <authorList>
            <person name="Haro-Moreno J.M."/>
            <person name="Lopez-Perez M."/>
            <person name="De La Torre J."/>
            <person name="Picazo A."/>
            <person name="Camacho A."/>
            <person name="Rodriguez-Valera F."/>
        </authorList>
    </citation>
    <scope>NUCLEOTIDE SEQUENCE [LARGE SCALE GENOMIC DNA]</scope>
    <source>
        <strain evidence="4">MED-G28</strain>
    </source>
</reference>
<keyword evidence="1" id="KW-0175">Coiled coil</keyword>
<comment type="caution">
    <text evidence="4">The sequence shown here is derived from an EMBL/GenBank/DDBJ whole genome shotgun (WGS) entry which is preliminary data.</text>
</comment>
<organism evidence="4 5">
    <name type="scientific">OM182 bacterium MED-G28</name>
    <dbReference type="NCBI Taxonomy" id="1986256"/>
    <lineage>
        <taxon>Bacteria</taxon>
        <taxon>Pseudomonadati</taxon>
        <taxon>Pseudomonadota</taxon>
        <taxon>Gammaproteobacteria</taxon>
        <taxon>OMG group</taxon>
        <taxon>OM182 clade</taxon>
    </lineage>
</organism>
<feature type="signal peptide" evidence="2">
    <location>
        <begin position="1"/>
        <end position="25"/>
    </location>
</feature>
<dbReference type="Pfam" id="PF01425">
    <property type="entry name" value="Amidase"/>
    <property type="match status" value="1"/>
</dbReference>
<dbReference type="InterPro" id="IPR036928">
    <property type="entry name" value="AS_sf"/>
</dbReference>
<dbReference type="PANTHER" id="PTHR42678:SF34">
    <property type="entry name" value="OS04G0183300 PROTEIN"/>
    <property type="match status" value="1"/>
</dbReference>
<proteinExistence type="predicted"/>
<evidence type="ECO:0000256" key="1">
    <source>
        <dbReference type="SAM" id="Coils"/>
    </source>
</evidence>
<keyword evidence="2" id="KW-0732">Signal</keyword>
<accession>A0A2A5W7B6</accession>
<protein>
    <submittedName>
        <fullName evidence="4">Amidase</fullName>
    </submittedName>
</protein>
<dbReference type="SUPFAM" id="SSF75304">
    <property type="entry name" value="Amidase signature (AS) enzymes"/>
    <property type="match status" value="1"/>
</dbReference>
<name>A0A2A5W7B6_9GAMM</name>
<evidence type="ECO:0000256" key="2">
    <source>
        <dbReference type="SAM" id="SignalP"/>
    </source>
</evidence>
<evidence type="ECO:0000313" key="5">
    <source>
        <dbReference type="Proteomes" id="UP000219329"/>
    </source>
</evidence>
<dbReference type="InterPro" id="IPR023631">
    <property type="entry name" value="Amidase_dom"/>
</dbReference>